<protein>
    <submittedName>
        <fullName evidence="1">Uncharacterized protein</fullName>
    </submittedName>
</protein>
<evidence type="ECO:0000313" key="1">
    <source>
        <dbReference type="EMBL" id="GFS54034.1"/>
    </source>
</evidence>
<dbReference type="Proteomes" id="UP000886998">
    <property type="component" value="Unassembled WGS sequence"/>
</dbReference>
<evidence type="ECO:0000313" key="2">
    <source>
        <dbReference type="Proteomes" id="UP000886998"/>
    </source>
</evidence>
<organism evidence="1 2">
    <name type="scientific">Trichonephila inaurata madagascariensis</name>
    <dbReference type="NCBI Taxonomy" id="2747483"/>
    <lineage>
        <taxon>Eukaryota</taxon>
        <taxon>Metazoa</taxon>
        <taxon>Ecdysozoa</taxon>
        <taxon>Arthropoda</taxon>
        <taxon>Chelicerata</taxon>
        <taxon>Arachnida</taxon>
        <taxon>Araneae</taxon>
        <taxon>Araneomorphae</taxon>
        <taxon>Entelegynae</taxon>
        <taxon>Araneoidea</taxon>
        <taxon>Nephilidae</taxon>
        <taxon>Trichonephila</taxon>
        <taxon>Trichonephila inaurata</taxon>
    </lineage>
</organism>
<dbReference type="EMBL" id="BMAV01026852">
    <property type="protein sequence ID" value="GFS54034.1"/>
    <property type="molecule type" value="Genomic_DNA"/>
</dbReference>
<keyword evidence="2" id="KW-1185">Reference proteome</keyword>
<reference evidence="1" key="1">
    <citation type="submission" date="2020-08" db="EMBL/GenBank/DDBJ databases">
        <title>Multicomponent nature underlies the extraordinary mechanical properties of spider dragline silk.</title>
        <authorList>
            <person name="Kono N."/>
            <person name="Nakamura H."/>
            <person name="Mori M."/>
            <person name="Yoshida Y."/>
            <person name="Ohtoshi R."/>
            <person name="Malay A.D."/>
            <person name="Moran D.A.P."/>
            <person name="Tomita M."/>
            <person name="Numata K."/>
            <person name="Arakawa K."/>
        </authorList>
    </citation>
    <scope>NUCLEOTIDE SEQUENCE</scope>
</reference>
<dbReference type="AlphaFoldDB" id="A0A8X6MGF7"/>
<name>A0A8X6MGF7_9ARAC</name>
<comment type="caution">
    <text evidence="1">The sequence shown here is derived from an EMBL/GenBank/DDBJ whole genome shotgun (WGS) entry which is preliminary data.</text>
</comment>
<accession>A0A8X6MGF7</accession>
<proteinExistence type="predicted"/>
<gene>
    <name evidence="1" type="ORF">TNIN_331841</name>
</gene>
<sequence>MAFLGFRKDDLRMLATELGLAPSDNLKIIELRELITNSDRKVNLLEDSTMTTHLDPLEQYLDRQVTKLKEETPYTVTDVRLLKSSSQRMRANEMGTRMNST</sequence>